<dbReference type="RefSeq" id="XP_040747304.1">
    <property type="nucleotide sequence ID" value="XM_040886087.1"/>
</dbReference>
<sequence length="74" mass="8123">MACEHVCEHVCEHNSRIHFQLNHWYCQGVSCTYRVLLPASAAGLRIGRATTCMRCASSKLGCMEACVCLAPPVP</sequence>
<dbReference type="EMBL" id="MCFD01000001">
    <property type="protein sequence ID" value="ORX74093.1"/>
    <property type="molecule type" value="Genomic_DNA"/>
</dbReference>
<comment type="caution">
    <text evidence="1">The sequence shown here is derived from an EMBL/GenBank/DDBJ whole genome shotgun (WGS) entry which is preliminary data.</text>
</comment>
<evidence type="ECO:0000313" key="2">
    <source>
        <dbReference type="Proteomes" id="UP000193922"/>
    </source>
</evidence>
<protein>
    <submittedName>
        <fullName evidence="1">Uncharacterized protein</fullName>
    </submittedName>
</protein>
<proteinExistence type="predicted"/>
<name>A0A1Y1WKT9_9FUNG</name>
<accession>A0A1Y1WKT9</accession>
<dbReference type="Proteomes" id="UP000193922">
    <property type="component" value="Unassembled WGS sequence"/>
</dbReference>
<dbReference type="AlphaFoldDB" id="A0A1Y1WKT9"/>
<evidence type="ECO:0000313" key="1">
    <source>
        <dbReference type="EMBL" id="ORX74093.1"/>
    </source>
</evidence>
<reference evidence="1 2" key="1">
    <citation type="submission" date="2016-07" db="EMBL/GenBank/DDBJ databases">
        <title>Pervasive Adenine N6-methylation of Active Genes in Fungi.</title>
        <authorList>
            <consortium name="DOE Joint Genome Institute"/>
            <person name="Mondo S.J."/>
            <person name="Dannebaum R.O."/>
            <person name="Kuo R.C."/>
            <person name="Labutti K."/>
            <person name="Haridas S."/>
            <person name="Kuo A."/>
            <person name="Salamov A."/>
            <person name="Ahrendt S.R."/>
            <person name="Lipzen A."/>
            <person name="Sullivan W."/>
            <person name="Andreopoulos W.B."/>
            <person name="Clum A."/>
            <person name="Lindquist E."/>
            <person name="Daum C."/>
            <person name="Ramamoorthy G.K."/>
            <person name="Gryganskyi A."/>
            <person name="Culley D."/>
            <person name="Magnuson J.K."/>
            <person name="James T.Y."/>
            <person name="O'Malley M.A."/>
            <person name="Stajich J.E."/>
            <person name="Spatafora J.W."/>
            <person name="Visel A."/>
            <person name="Grigoriev I.V."/>
        </authorList>
    </citation>
    <scope>NUCLEOTIDE SEQUENCE [LARGE SCALE GENOMIC DNA]</scope>
    <source>
        <strain evidence="1 2">ATCC 12442</strain>
    </source>
</reference>
<dbReference type="GeneID" id="63802735"/>
<gene>
    <name evidence="1" type="ORF">DL89DRAFT_264064</name>
</gene>
<organism evidence="1 2">
    <name type="scientific">Linderina pennispora</name>
    <dbReference type="NCBI Taxonomy" id="61395"/>
    <lineage>
        <taxon>Eukaryota</taxon>
        <taxon>Fungi</taxon>
        <taxon>Fungi incertae sedis</taxon>
        <taxon>Zoopagomycota</taxon>
        <taxon>Kickxellomycotina</taxon>
        <taxon>Kickxellomycetes</taxon>
        <taxon>Kickxellales</taxon>
        <taxon>Kickxellaceae</taxon>
        <taxon>Linderina</taxon>
    </lineage>
</organism>
<keyword evidence="2" id="KW-1185">Reference proteome</keyword>